<accession>A0A4Y2F0M7</accession>
<dbReference type="OrthoDB" id="10512405at2759"/>
<reference evidence="1 2" key="1">
    <citation type="journal article" date="2019" name="Sci. Rep.">
        <title>Orb-weaving spider Araneus ventricosus genome elucidates the spidroin gene catalogue.</title>
        <authorList>
            <person name="Kono N."/>
            <person name="Nakamura H."/>
            <person name="Ohtoshi R."/>
            <person name="Moran D.A.P."/>
            <person name="Shinohara A."/>
            <person name="Yoshida Y."/>
            <person name="Fujiwara M."/>
            <person name="Mori M."/>
            <person name="Tomita M."/>
            <person name="Arakawa K."/>
        </authorList>
    </citation>
    <scope>NUCLEOTIDE SEQUENCE [LARGE SCALE GENOMIC DNA]</scope>
</reference>
<proteinExistence type="predicted"/>
<organism evidence="1 2">
    <name type="scientific">Araneus ventricosus</name>
    <name type="common">Orbweaver spider</name>
    <name type="synonym">Epeira ventricosa</name>
    <dbReference type="NCBI Taxonomy" id="182803"/>
    <lineage>
        <taxon>Eukaryota</taxon>
        <taxon>Metazoa</taxon>
        <taxon>Ecdysozoa</taxon>
        <taxon>Arthropoda</taxon>
        <taxon>Chelicerata</taxon>
        <taxon>Arachnida</taxon>
        <taxon>Araneae</taxon>
        <taxon>Araneomorphae</taxon>
        <taxon>Entelegynae</taxon>
        <taxon>Araneoidea</taxon>
        <taxon>Araneidae</taxon>
        <taxon>Araneus</taxon>
    </lineage>
</organism>
<dbReference type="EMBL" id="BGPR01000775">
    <property type="protein sequence ID" value="GBM35090.1"/>
    <property type="molecule type" value="Genomic_DNA"/>
</dbReference>
<sequence length="113" mass="13032">MSYTGAIWKLRLYNLNIPAICYLPSLSNDFGCHVTKTSPASAVDVLLEEEEEEYLPLLRPLRLSDNRWRKTLSSEESKIFNDSRHSRGKEGEEPAFLMSKRIENGVDNYDNYS</sequence>
<dbReference type="Proteomes" id="UP000499080">
    <property type="component" value="Unassembled WGS sequence"/>
</dbReference>
<keyword evidence="2" id="KW-1185">Reference proteome</keyword>
<gene>
    <name evidence="1" type="ORF">AVEN_157762_1</name>
</gene>
<evidence type="ECO:0000313" key="1">
    <source>
        <dbReference type="EMBL" id="GBM35090.1"/>
    </source>
</evidence>
<comment type="caution">
    <text evidence="1">The sequence shown here is derived from an EMBL/GenBank/DDBJ whole genome shotgun (WGS) entry which is preliminary data.</text>
</comment>
<dbReference type="AlphaFoldDB" id="A0A4Y2F0M7"/>
<name>A0A4Y2F0M7_ARAVE</name>
<evidence type="ECO:0000313" key="2">
    <source>
        <dbReference type="Proteomes" id="UP000499080"/>
    </source>
</evidence>
<protein>
    <submittedName>
        <fullName evidence="1">Uncharacterized protein</fullName>
    </submittedName>
</protein>